<evidence type="ECO:0000313" key="8">
    <source>
        <dbReference type="EMBL" id="SLN24038.1"/>
    </source>
</evidence>
<dbReference type="InterPro" id="IPR007848">
    <property type="entry name" value="Small_mtfrase_dom"/>
</dbReference>
<feature type="binding site" evidence="5">
    <location>
        <position position="186"/>
    </location>
    <ligand>
        <name>S-adenosyl-L-methionine</name>
        <dbReference type="ChEBI" id="CHEBI:59789"/>
    </ligand>
</feature>
<dbReference type="Gene3D" id="3.40.50.150">
    <property type="entry name" value="Vaccinia Virus protein VP39"/>
    <property type="match status" value="1"/>
</dbReference>
<dbReference type="PANTHER" id="PTHR18895">
    <property type="entry name" value="HEMK METHYLTRANSFERASE"/>
    <property type="match status" value="1"/>
</dbReference>
<dbReference type="NCBIfam" id="TIGR03534">
    <property type="entry name" value="RF_mod_PrmC"/>
    <property type="match status" value="1"/>
</dbReference>
<accession>A0A1X6YL59</accession>
<dbReference type="PANTHER" id="PTHR18895:SF74">
    <property type="entry name" value="MTRF1L RELEASE FACTOR GLUTAMINE METHYLTRANSFERASE"/>
    <property type="match status" value="1"/>
</dbReference>
<evidence type="ECO:0000256" key="3">
    <source>
        <dbReference type="ARBA" id="ARBA00022691"/>
    </source>
</evidence>
<dbReference type="InterPro" id="IPR019874">
    <property type="entry name" value="RF_methyltr_PrmC"/>
</dbReference>
<comment type="catalytic activity">
    <reaction evidence="4 5">
        <text>L-glutaminyl-[peptide chain release factor] + S-adenosyl-L-methionine = N(5)-methyl-L-glutaminyl-[peptide chain release factor] + S-adenosyl-L-homocysteine + H(+)</text>
        <dbReference type="Rhea" id="RHEA:42896"/>
        <dbReference type="Rhea" id="RHEA-COMP:10271"/>
        <dbReference type="Rhea" id="RHEA-COMP:10272"/>
        <dbReference type="ChEBI" id="CHEBI:15378"/>
        <dbReference type="ChEBI" id="CHEBI:30011"/>
        <dbReference type="ChEBI" id="CHEBI:57856"/>
        <dbReference type="ChEBI" id="CHEBI:59789"/>
        <dbReference type="ChEBI" id="CHEBI:61891"/>
        <dbReference type="EC" id="2.1.1.297"/>
    </reaction>
</comment>
<dbReference type="Gene3D" id="1.10.8.10">
    <property type="entry name" value="DNA helicase RuvA subunit, C-terminal domain"/>
    <property type="match status" value="1"/>
</dbReference>
<reference evidence="8 9" key="1">
    <citation type="submission" date="2017-03" db="EMBL/GenBank/DDBJ databases">
        <authorList>
            <person name="Afonso C.L."/>
            <person name="Miller P.J."/>
            <person name="Scott M.A."/>
            <person name="Spackman E."/>
            <person name="Goraichik I."/>
            <person name="Dimitrov K.M."/>
            <person name="Suarez D.L."/>
            <person name="Swayne D.E."/>
        </authorList>
    </citation>
    <scope>NUCLEOTIDE SEQUENCE [LARGE SCALE GENOMIC DNA]</scope>
    <source>
        <strain evidence="8 9">CECT 8110</strain>
    </source>
</reference>
<feature type="binding site" evidence="5">
    <location>
        <begin position="186"/>
        <end position="189"/>
    </location>
    <ligand>
        <name>substrate</name>
    </ligand>
</feature>
<name>A0A1X6YL59_9RHOB</name>
<dbReference type="InterPro" id="IPR004556">
    <property type="entry name" value="HemK-like"/>
</dbReference>
<dbReference type="CDD" id="cd02440">
    <property type="entry name" value="AdoMet_MTases"/>
    <property type="match status" value="1"/>
</dbReference>
<feature type="domain" description="Release factor glutamine methyltransferase N-terminal" evidence="7">
    <location>
        <begin position="9"/>
        <end position="79"/>
    </location>
</feature>
<sequence length="280" mass="29713">MSPAGGVAQALRRVRARLAAAGIDNAEWEARRLMAASLGVEPGRITLHLHGEMSGEAEAALEALVSAREARRPLSHVLGGRKFHGHWFIVTPDVLDPRDDTETLVEAALAADFADVLDLGTGSGCILLSLLAQRPEARGVGVDLSQAALTVAARNAEALGVAARCRLLRSDWFDGVAGRFDLIVSNPPYIAVHEMADLDPELRHEPRVALSDEGDGLSAYRILASGAGAHLRKGGRLMVEIGWKQGPAVVALLRAAGFADLVILPDLEGRDRVVSGLWQG</sequence>
<dbReference type="GO" id="GO:0003676">
    <property type="term" value="F:nucleic acid binding"/>
    <property type="evidence" value="ECO:0007669"/>
    <property type="project" value="InterPro"/>
</dbReference>
<organism evidence="8 9">
    <name type="scientific">Roseovarius halotolerans</name>
    <dbReference type="NCBI Taxonomy" id="505353"/>
    <lineage>
        <taxon>Bacteria</taxon>
        <taxon>Pseudomonadati</taxon>
        <taxon>Pseudomonadota</taxon>
        <taxon>Alphaproteobacteria</taxon>
        <taxon>Rhodobacterales</taxon>
        <taxon>Roseobacteraceae</taxon>
        <taxon>Roseovarius</taxon>
    </lineage>
</organism>
<dbReference type="InterPro" id="IPR040758">
    <property type="entry name" value="PrmC_N"/>
</dbReference>
<proteinExistence type="inferred from homology"/>
<gene>
    <name evidence="5 8" type="primary">prmC</name>
    <name evidence="8" type="ORF">ROH8110_00992</name>
</gene>
<evidence type="ECO:0000256" key="2">
    <source>
        <dbReference type="ARBA" id="ARBA00022679"/>
    </source>
</evidence>
<dbReference type="AlphaFoldDB" id="A0A1X6YL59"/>
<dbReference type="InterPro" id="IPR029063">
    <property type="entry name" value="SAM-dependent_MTases_sf"/>
</dbReference>
<feature type="binding site" evidence="5">
    <location>
        <begin position="120"/>
        <end position="124"/>
    </location>
    <ligand>
        <name>S-adenosyl-L-methionine</name>
        <dbReference type="ChEBI" id="CHEBI:59789"/>
    </ligand>
</feature>
<dbReference type="Pfam" id="PF17827">
    <property type="entry name" value="PrmC_N"/>
    <property type="match status" value="1"/>
</dbReference>
<evidence type="ECO:0000313" key="9">
    <source>
        <dbReference type="Proteomes" id="UP000193207"/>
    </source>
</evidence>
<dbReference type="SUPFAM" id="SSF53335">
    <property type="entry name" value="S-adenosyl-L-methionine-dependent methyltransferases"/>
    <property type="match status" value="1"/>
</dbReference>
<keyword evidence="9" id="KW-1185">Reference proteome</keyword>
<dbReference type="InterPro" id="IPR002052">
    <property type="entry name" value="DNA_methylase_N6_adenine_CS"/>
</dbReference>
<keyword evidence="2 5" id="KW-0808">Transferase</keyword>
<keyword evidence="3 5" id="KW-0949">S-adenosyl-L-methionine</keyword>
<feature type="domain" description="Methyltransferase small" evidence="6">
    <location>
        <begin position="101"/>
        <end position="196"/>
    </location>
</feature>
<feature type="binding site" evidence="5">
    <location>
        <position position="143"/>
    </location>
    <ligand>
        <name>S-adenosyl-L-methionine</name>
        <dbReference type="ChEBI" id="CHEBI:59789"/>
    </ligand>
</feature>
<protein>
    <recommendedName>
        <fullName evidence="5">Release factor glutamine methyltransferase</fullName>
        <shortName evidence="5">RF MTase</shortName>
        <ecNumber evidence="5">2.1.1.297</ecNumber>
    </recommendedName>
    <alternativeName>
        <fullName evidence="5">N5-glutamine methyltransferase PrmC</fullName>
    </alternativeName>
    <alternativeName>
        <fullName evidence="5">Protein-(glutamine-N5) MTase PrmC</fullName>
    </alternativeName>
    <alternativeName>
        <fullName evidence="5">Protein-glutamine N-methyltransferase PrmC</fullName>
    </alternativeName>
</protein>
<dbReference type="RefSeq" id="WP_245962748.1">
    <property type="nucleotide sequence ID" value="NZ_FWFU01000001.1"/>
</dbReference>
<evidence type="ECO:0000259" key="7">
    <source>
        <dbReference type="Pfam" id="PF17827"/>
    </source>
</evidence>
<dbReference type="EMBL" id="FWFU01000001">
    <property type="protein sequence ID" value="SLN24038.1"/>
    <property type="molecule type" value="Genomic_DNA"/>
</dbReference>
<dbReference type="EC" id="2.1.1.297" evidence="5"/>
<dbReference type="GO" id="GO:0102559">
    <property type="term" value="F:peptide chain release factor N(5)-glutamine methyltransferase activity"/>
    <property type="evidence" value="ECO:0007669"/>
    <property type="project" value="UniProtKB-EC"/>
</dbReference>
<dbReference type="Pfam" id="PF05175">
    <property type="entry name" value="MTS"/>
    <property type="match status" value="1"/>
</dbReference>
<dbReference type="HAMAP" id="MF_02126">
    <property type="entry name" value="RF_methyltr_PrmC"/>
    <property type="match status" value="1"/>
</dbReference>
<evidence type="ECO:0000256" key="5">
    <source>
        <dbReference type="HAMAP-Rule" id="MF_02126"/>
    </source>
</evidence>
<feature type="binding site" evidence="5">
    <location>
        <position position="172"/>
    </location>
    <ligand>
        <name>S-adenosyl-L-methionine</name>
        <dbReference type="ChEBI" id="CHEBI:59789"/>
    </ligand>
</feature>
<comment type="similarity">
    <text evidence="5">Belongs to the protein N5-glutamine methyltransferase family. PrmC subfamily.</text>
</comment>
<dbReference type="InterPro" id="IPR050320">
    <property type="entry name" value="N5-glutamine_MTase"/>
</dbReference>
<dbReference type="GO" id="GO:0032259">
    <property type="term" value="P:methylation"/>
    <property type="evidence" value="ECO:0007669"/>
    <property type="project" value="UniProtKB-KW"/>
</dbReference>
<dbReference type="NCBIfam" id="TIGR00536">
    <property type="entry name" value="hemK_fam"/>
    <property type="match status" value="1"/>
</dbReference>
<evidence type="ECO:0000259" key="6">
    <source>
        <dbReference type="Pfam" id="PF05175"/>
    </source>
</evidence>
<evidence type="ECO:0000256" key="4">
    <source>
        <dbReference type="ARBA" id="ARBA00048391"/>
    </source>
</evidence>
<dbReference type="Proteomes" id="UP000193207">
    <property type="component" value="Unassembled WGS sequence"/>
</dbReference>
<comment type="function">
    <text evidence="5">Methylates the class 1 translation termination release factors RF1/PrfA and RF2/PrfB on the glutamine residue of the universally conserved GGQ motif.</text>
</comment>
<dbReference type="PROSITE" id="PS00092">
    <property type="entry name" value="N6_MTASE"/>
    <property type="match status" value="1"/>
</dbReference>
<keyword evidence="1 5" id="KW-0489">Methyltransferase</keyword>
<evidence type="ECO:0000256" key="1">
    <source>
        <dbReference type="ARBA" id="ARBA00022603"/>
    </source>
</evidence>